<protein>
    <submittedName>
        <fullName evidence="1">Uncharacterized protein</fullName>
    </submittedName>
</protein>
<accession>A0AAW1X8Z6</accession>
<dbReference type="AlphaFoldDB" id="A0AAW1X8Z6"/>
<dbReference type="EMBL" id="JBEDUW010000004">
    <property type="protein sequence ID" value="KAK9932609.1"/>
    <property type="molecule type" value="Genomic_DNA"/>
</dbReference>
<evidence type="ECO:0000313" key="1">
    <source>
        <dbReference type="EMBL" id="KAK9932609.1"/>
    </source>
</evidence>
<dbReference type="Proteomes" id="UP001457282">
    <property type="component" value="Unassembled WGS sequence"/>
</dbReference>
<evidence type="ECO:0000313" key="2">
    <source>
        <dbReference type="Proteomes" id="UP001457282"/>
    </source>
</evidence>
<reference evidence="1 2" key="1">
    <citation type="journal article" date="2023" name="G3 (Bethesda)">
        <title>A chromosome-length genome assembly and annotation of blackberry (Rubus argutus, cv. 'Hillquist').</title>
        <authorList>
            <person name="Bruna T."/>
            <person name="Aryal R."/>
            <person name="Dudchenko O."/>
            <person name="Sargent D.J."/>
            <person name="Mead D."/>
            <person name="Buti M."/>
            <person name="Cavallini A."/>
            <person name="Hytonen T."/>
            <person name="Andres J."/>
            <person name="Pham M."/>
            <person name="Weisz D."/>
            <person name="Mascagni F."/>
            <person name="Usai G."/>
            <person name="Natali L."/>
            <person name="Bassil N."/>
            <person name="Fernandez G.E."/>
            <person name="Lomsadze A."/>
            <person name="Armour M."/>
            <person name="Olukolu B."/>
            <person name="Poorten T."/>
            <person name="Britton C."/>
            <person name="Davik J."/>
            <person name="Ashrafi H."/>
            <person name="Aiden E.L."/>
            <person name="Borodovsky M."/>
            <person name="Worthington M."/>
        </authorList>
    </citation>
    <scope>NUCLEOTIDE SEQUENCE [LARGE SCALE GENOMIC DNA]</scope>
    <source>
        <strain evidence="1">PI 553951</strain>
    </source>
</reference>
<proteinExistence type="predicted"/>
<name>A0AAW1X8Z6_RUBAR</name>
<organism evidence="1 2">
    <name type="scientific">Rubus argutus</name>
    <name type="common">Southern blackberry</name>
    <dbReference type="NCBI Taxonomy" id="59490"/>
    <lineage>
        <taxon>Eukaryota</taxon>
        <taxon>Viridiplantae</taxon>
        <taxon>Streptophyta</taxon>
        <taxon>Embryophyta</taxon>
        <taxon>Tracheophyta</taxon>
        <taxon>Spermatophyta</taxon>
        <taxon>Magnoliopsida</taxon>
        <taxon>eudicotyledons</taxon>
        <taxon>Gunneridae</taxon>
        <taxon>Pentapetalae</taxon>
        <taxon>rosids</taxon>
        <taxon>fabids</taxon>
        <taxon>Rosales</taxon>
        <taxon>Rosaceae</taxon>
        <taxon>Rosoideae</taxon>
        <taxon>Rosoideae incertae sedis</taxon>
        <taxon>Rubus</taxon>
    </lineage>
</organism>
<gene>
    <name evidence="1" type="ORF">M0R45_019839</name>
</gene>
<sequence length="119" mass="12946">MEEVCEGKDFSFPKQEEKILSTGPKSKPSRLNWLSPRTCPSTFSTTVRPSPPASLTTAISWPGPLRISSRVSCHTALVAQDTALSNFEANQDYKVYVSDPEVMVAFPIVGDPQGASFVP</sequence>
<keyword evidence="2" id="KW-1185">Reference proteome</keyword>
<comment type="caution">
    <text evidence="1">The sequence shown here is derived from an EMBL/GenBank/DDBJ whole genome shotgun (WGS) entry which is preliminary data.</text>
</comment>